<dbReference type="Proteomes" id="UP000203816">
    <property type="component" value="Segment"/>
</dbReference>
<proteinExistence type="predicted"/>
<name>A0A192YBF8_9CAUD</name>
<accession>A0A192YBF8</accession>
<keyword evidence="2" id="KW-1185">Reference proteome</keyword>
<dbReference type="RefSeq" id="YP_009279868.1">
    <property type="nucleotide sequence ID" value="NC_031020.1"/>
</dbReference>
<dbReference type="GeneID" id="29059467"/>
<protein>
    <submittedName>
        <fullName evidence="1">Uncharacterized protein</fullName>
    </submittedName>
</protein>
<gene>
    <name evidence="1" type="ORF">MP1_gp0011</name>
</gene>
<dbReference type="EMBL" id="KX078569">
    <property type="protein sequence ID" value="ANM46455.1"/>
    <property type="molecule type" value="Genomic_DNA"/>
</dbReference>
<organism evidence="1 2">
    <name type="scientific">Morganella phage vB_MmoM_MP1</name>
    <dbReference type="NCBI Taxonomy" id="1852628"/>
    <lineage>
        <taxon>Viruses</taxon>
        <taxon>Duplodnaviria</taxon>
        <taxon>Heunggongvirae</taxon>
        <taxon>Uroviricota</taxon>
        <taxon>Caudoviricetes</taxon>
        <taxon>Pantevenvirales</taxon>
        <taxon>Straboviridae</taxon>
        <taxon>Gualtarvirus</taxon>
        <taxon>Gualtarvirus mp1</taxon>
    </lineage>
</organism>
<dbReference type="KEGG" id="vg:29059467"/>
<evidence type="ECO:0000313" key="1">
    <source>
        <dbReference type="EMBL" id="ANM46455.1"/>
    </source>
</evidence>
<reference evidence="1 2" key="1">
    <citation type="submission" date="2016-04" db="EMBL/GenBank/DDBJ databases">
        <title>Comparative genomics of Morganella phages MP1 and MP2 define new clades among the T4 and T7-like Viruses.</title>
        <authorList>
            <person name="Pinto G."/>
            <person name="Oliveira A."/>
            <person name="Malgorzata L."/>
            <person name="Kropinski A."/>
            <person name="Azeredo J."/>
        </authorList>
    </citation>
    <scope>NUCLEOTIDE SEQUENCE [LARGE SCALE GENOMIC DNA]</scope>
</reference>
<evidence type="ECO:0000313" key="2">
    <source>
        <dbReference type="Proteomes" id="UP000203816"/>
    </source>
</evidence>
<sequence length="233" mass="26779">MKFEIGKTYKIDCEEAFVSDSSTNRKIFDMIGSEPWKVLMVDGRDNDVVIIEMKDGKVIEPEEIDNELCVFFTKHDEGIIETVETEIKTVRATQYKIGSTYKIENPGFRSRLSSNRRIYDTIKDKPWIVEELNEDNDAVISIRMVDTRACYHAEDFDVGNIFNEDDLLDLVEIEPESTSHAYVIIDVNGGLHHCTEDQVESCVKELLTEMPDSTVKVFKFDAEYQASVKIEKI</sequence>